<sequence length="573" mass="61594">MGTVPFCTAVNMKKALAIALGLSIAQSLPVQAQSAAAAAADAPAPQASAAGQTDPSFDVYEYVIEGNTVLPSSVVERAVTPFMGPGRRFADLEQARAALEKAYQSAGYLSVLVSLPNQRVDGGEVRLEVVEAPVEKLRVTGSQYHLPSRIREAVPSLKAGEVPHFPQVQQELAALQSADLQITPLVNASESGQGIDVDLKVEDRPPVSGSIELNNGQSFNTTRGRVVASISTTNLFQRGHSLGLSWQYAPQRPKDSNSLSLIYGLPLSGRDDLLASLTDSQSDTLTKVSGTGPSSTLTKGTFMGLRWSRRLDGLNWPINHSFYAAVDYKHNRDFNTFVDGAIVQRPPTRYPLLSAGYSITHNGAGDTLTSFSTSIKGSTHSLAGRKVDCNGQQLEQFDCKRAGSSADFLAWQIGVGHGRPVFGNWRMNFSADLQLASGALPSGEQYSLGGPATVRGYFDYEQSGDQGWSTRAELVTPAWFEFAGIETTALVFADRGFVHLINPQLTQQGRTHLGSQGVGLRLGNGPRGLQVSIDVARVAFDTLRPSDDGTRQYASGAKADRRYRLDISVRQSF</sequence>
<evidence type="ECO:0000313" key="8">
    <source>
        <dbReference type="Proteomes" id="UP000269265"/>
    </source>
</evidence>
<dbReference type="Pfam" id="PF08479">
    <property type="entry name" value="POTRA_2"/>
    <property type="match status" value="1"/>
</dbReference>
<feature type="domain" description="Haemolysin activator HlyB C-terminal" evidence="5">
    <location>
        <begin position="195"/>
        <end position="522"/>
    </location>
</feature>
<comment type="caution">
    <text evidence="7">The sequence shown here is derived from an EMBL/GenBank/DDBJ whole genome shotgun (WGS) entry which is preliminary data.</text>
</comment>
<evidence type="ECO:0000259" key="6">
    <source>
        <dbReference type="Pfam" id="PF08479"/>
    </source>
</evidence>
<keyword evidence="4" id="KW-0732">Signal</keyword>
<dbReference type="PANTHER" id="PTHR34597:SF6">
    <property type="entry name" value="BLR6126 PROTEIN"/>
    <property type="match status" value="1"/>
</dbReference>
<dbReference type="GO" id="GO:0046819">
    <property type="term" value="P:protein secretion by the type V secretion system"/>
    <property type="evidence" value="ECO:0007669"/>
    <property type="project" value="TreeGrafter"/>
</dbReference>
<dbReference type="InterPro" id="IPR051544">
    <property type="entry name" value="TPS_OM_transporter"/>
</dbReference>
<evidence type="ECO:0000256" key="1">
    <source>
        <dbReference type="ARBA" id="ARBA00022452"/>
    </source>
</evidence>
<dbReference type="GO" id="GO:0008320">
    <property type="term" value="F:protein transmembrane transporter activity"/>
    <property type="evidence" value="ECO:0007669"/>
    <property type="project" value="TreeGrafter"/>
</dbReference>
<organism evidence="7 8">
    <name type="scientific">Aquabacterium soli</name>
    <dbReference type="NCBI Taxonomy" id="2493092"/>
    <lineage>
        <taxon>Bacteria</taxon>
        <taxon>Pseudomonadati</taxon>
        <taxon>Pseudomonadota</taxon>
        <taxon>Betaproteobacteria</taxon>
        <taxon>Burkholderiales</taxon>
        <taxon>Aquabacterium</taxon>
    </lineage>
</organism>
<dbReference type="PANTHER" id="PTHR34597">
    <property type="entry name" value="SLR1661 PROTEIN"/>
    <property type="match status" value="1"/>
</dbReference>
<evidence type="ECO:0000256" key="2">
    <source>
        <dbReference type="ARBA" id="ARBA00022692"/>
    </source>
</evidence>
<dbReference type="Pfam" id="PF03865">
    <property type="entry name" value="ShlB"/>
    <property type="match status" value="1"/>
</dbReference>
<dbReference type="Proteomes" id="UP000269265">
    <property type="component" value="Unassembled WGS sequence"/>
</dbReference>
<protein>
    <submittedName>
        <fullName evidence="7">ShlB/FhaC/HecB family hemolysin secretion/activation protein</fullName>
    </submittedName>
</protein>
<dbReference type="Gene3D" id="3.10.20.310">
    <property type="entry name" value="membrane protein fhac"/>
    <property type="match status" value="1"/>
</dbReference>
<dbReference type="Gene3D" id="2.40.160.50">
    <property type="entry name" value="membrane protein fhac: a member of the omp85/tpsb transporter family"/>
    <property type="match status" value="1"/>
</dbReference>
<keyword evidence="8" id="KW-1185">Reference proteome</keyword>
<dbReference type="InterPro" id="IPR013686">
    <property type="entry name" value="Polypept-transport_assoc_ShlB"/>
</dbReference>
<dbReference type="AlphaFoldDB" id="A0A3R8T534"/>
<evidence type="ECO:0000259" key="5">
    <source>
        <dbReference type="Pfam" id="PF03865"/>
    </source>
</evidence>
<proteinExistence type="predicted"/>
<name>A0A3R8T534_9BURK</name>
<gene>
    <name evidence="7" type="ORF">EIP75_01780</name>
</gene>
<reference evidence="7 8" key="1">
    <citation type="submission" date="2018-12" db="EMBL/GenBank/DDBJ databases">
        <title>The whole draft genome of Aquabacterium sp. SJQ9.</title>
        <authorList>
            <person name="Sun L."/>
            <person name="Gao X."/>
            <person name="Chen W."/>
            <person name="Huang K."/>
        </authorList>
    </citation>
    <scope>NUCLEOTIDE SEQUENCE [LARGE SCALE GENOMIC DNA]</scope>
    <source>
        <strain evidence="7 8">SJQ9</strain>
    </source>
</reference>
<feature type="signal peptide" evidence="4">
    <location>
        <begin position="1"/>
        <end position="32"/>
    </location>
</feature>
<keyword evidence="2" id="KW-0812">Transmembrane</keyword>
<dbReference type="GO" id="GO:0098046">
    <property type="term" value="C:type V protein secretion system complex"/>
    <property type="evidence" value="ECO:0007669"/>
    <property type="project" value="TreeGrafter"/>
</dbReference>
<accession>A0A3R8T534</accession>
<dbReference type="InterPro" id="IPR005565">
    <property type="entry name" value="Hemolysn_activator_HlyB_C"/>
</dbReference>
<keyword evidence="1" id="KW-0472">Membrane</keyword>
<evidence type="ECO:0000313" key="7">
    <source>
        <dbReference type="EMBL" id="RRS06341.1"/>
    </source>
</evidence>
<evidence type="ECO:0000256" key="3">
    <source>
        <dbReference type="ARBA" id="ARBA00023237"/>
    </source>
</evidence>
<evidence type="ECO:0000256" key="4">
    <source>
        <dbReference type="SAM" id="SignalP"/>
    </source>
</evidence>
<feature type="chain" id="PRO_5018675075" evidence="4">
    <location>
        <begin position="33"/>
        <end position="573"/>
    </location>
</feature>
<dbReference type="EMBL" id="RSED01000001">
    <property type="protein sequence ID" value="RRS06341.1"/>
    <property type="molecule type" value="Genomic_DNA"/>
</dbReference>
<keyword evidence="1" id="KW-1134">Transmembrane beta strand</keyword>
<keyword evidence="3" id="KW-0998">Cell outer membrane</keyword>
<feature type="domain" description="Polypeptide-transport-associated ShlB-type" evidence="6">
    <location>
        <begin position="57"/>
        <end position="131"/>
    </location>
</feature>